<feature type="region of interest" description="Disordered" evidence="1">
    <location>
        <begin position="63"/>
        <end position="92"/>
    </location>
</feature>
<feature type="region of interest" description="Disordered" evidence="1">
    <location>
        <begin position="125"/>
        <end position="144"/>
    </location>
</feature>
<feature type="region of interest" description="Disordered" evidence="1">
    <location>
        <begin position="262"/>
        <end position="295"/>
    </location>
</feature>
<feature type="compositionally biased region" description="Acidic residues" evidence="1">
    <location>
        <begin position="67"/>
        <end position="83"/>
    </location>
</feature>
<feature type="compositionally biased region" description="Low complexity" evidence="1">
    <location>
        <begin position="203"/>
        <end position="219"/>
    </location>
</feature>
<feature type="region of interest" description="Disordered" evidence="1">
    <location>
        <begin position="434"/>
        <end position="487"/>
    </location>
</feature>
<reference evidence="2" key="1">
    <citation type="journal article" date="2014" name="Genome Announc.">
        <title>De novo whole-genome sequence and genome annotation of Lichtheimia ramosa.</title>
        <authorList>
            <person name="Linde J."/>
            <person name="Schwartze V."/>
            <person name="Binder U."/>
            <person name="Lass-Florl C."/>
            <person name="Voigt K."/>
            <person name="Horn F."/>
        </authorList>
    </citation>
    <scope>NUCLEOTIDE SEQUENCE</scope>
    <source>
        <strain evidence="2">JMRC FSU:6197</strain>
    </source>
</reference>
<feature type="compositionally biased region" description="Basic residues" evidence="1">
    <location>
        <begin position="434"/>
        <end position="465"/>
    </location>
</feature>
<dbReference type="AlphaFoldDB" id="A0A077WBX7"/>
<gene>
    <name evidence="2" type="ORF">LRAMOSA07185</name>
</gene>
<dbReference type="PANTHER" id="PTHR12751">
    <property type="entry name" value="PHOSPHATASE AND ACTIN REGULATOR PHACTR"/>
    <property type="match status" value="1"/>
</dbReference>
<protein>
    <submittedName>
        <fullName evidence="2">Uncharacterized protein</fullName>
    </submittedName>
</protein>
<feature type="compositionally biased region" description="Low complexity" evidence="1">
    <location>
        <begin position="324"/>
        <end position="353"/>
    </location>
</feature>
<dbReference type="GO" id="GO:0003779">
    <property type="term" value="F:actin binding"/>
    <property type="evidence" value="ECO:0007669"/>
    <property type="project" value="TreeGrafter"/>
</dbReference>
<sequence>MSIAGTTPTGSTNKHNGNNSGNLHIGISYRNAPTHSSHPLKHQAPQSLYHHCQTIYNQPLRASWISPDDDDEDDDEDEVDTESGSETPPIKDNAAAVVGRYEALLDDEAITKSYLDPPCISSPPITTTTTLEKTKTSKLSQMKGRIQSTPFPVSATTTTITKSNKEDQGVNKDTLLTRTVETDAAIANRPSLSPLPTPPPSTTPRSPLPIGGSSSCSLNSRSSLAQRNMIMRTGSLSSLSYHHQQPISSVLSSTSTCSSSSVSSDPLFSAGTGSSSNSSNGETNDSCSPVPSSSSRLKLAFQKLRGRHFSSSTNNNEPKGPSLSDKSTSRKSTCSTITTKSSPTGPTPTKSTSLAKRIRSKFNKSKSTTTTTTTTNKRVSRATSLSSVTTWSYPEQQEQSHSFNRGDTTTQRPVSNQQDGSLRHNKHRIQHWPHQHYHHHHHHSHHHHRHNPRQQQHHNTLHHQQQRMMQPMPSMSSPPPSKGAIPRATSDMLLSSCSQQSSPMPLAASDTSVVRFARVVSVKETFSRYEYDRGSDPDAVCTRLTPAMAQYIKQELNMYKLNEMPVHEQSRVHTHFFL</sequence>
<evidence type="ECO:0000313" key="2">
    <source>
        <dbReference type="EMBL" id="CDS04516.1"/>
    </source>
</evidence>
<feature type="region of interest" description="Disordered" evidence="1">
    <location>
        <begin position="1"/>
        <end position="46"/>
    </location>
</feature>
<feature type="compositionally biased region" description="Polar residues" evidence="1">
    <location>
        <begin position="381"/>
        <end position="420"/>
    </location>
</feature>
<dbReference type="GO" id="GO:0030036">
    <property type="term" value="P:actin cytoskeleton organization"/>
    <property type="evidence" value="ECO:0007669"/>
    <property type="project" value="TreeGrafter"/>
</dbReference>
<organism evidence="2">
    <name type="scientific">Lichtheimia ramosa</name>
    <dbReference type="NCBI Taxonomy" id="688394"/>
    <lineage>
        <taxon>Eukaryota</taxon>
        <taxon>Fungi</taxon>
        <taxon>Fungi incertae sedis</taxon>
        <taxon>Mucoromycota</taxon>
        <taxon>Mucoromycotina</taxon>
        <taxon>Mucoromycetes</taxon>
        <taxon>Mucorales</taxon>
        <taxon>Lichtheimiaceae</taxon>
        <taxon>Lichtheimia</taxon>
    </lineage>
</organism>
<dbReference type="OrthoDB" id="5563016at2759"/>
<feature type="compositionally biased region" description="Pro residues" evidence="1">
    <location>
        <begin position="193"/>
        <end position="202"/>
    </location>
</feature>
<name>A0A077WBX7_9FUNG</name>
<evidence type="ECO:0000256" key="1">
    <source>
        <dbReference type="SAM" id="MobiDB-lite"/>
    </source>
</evidence>
<dbReference type="PANTHER" id="PTHR12751:SF18">
    <property type="entry name" value="PHOSPHATASE AND ACTIN REGULATOR 1"/>
    <property type="match status" value="1"/>
</dbReference>
<feature type="region of interest" description="Disordered" evidence="1">
    <location>
        <begin position="307"/>
        <end position="422"/>
    </location>
</feature>
<proteinExistence type="predicted"/>
<feature type="compositionally biased region" description="Polar residues" evidence="1">
    <location>
        <begin position="1"/>
        <end position="22"/>
    </location>
</feature>
<accession>A0A077WBX7</accession>
<dbReference type="EMBL" id="LK023315">
    <property type="protein sequence ID" value="CDS04516.1"/>
    <property type="molecule type" value="Genomic_DNA"/>
</dbReference>
<feature type="compositionally biased region" description="Low complexity" evidence="1">
    <location>
        <begin position="466"/>
        <end position="475"/>
    </location>
</feature>
<feature type="region of interest" description="Disordered" evidence="1">
    <location>
        <begin position="182"/>
        <end position="219"/>
    </location>
</feature>